<gene>
    <name evidence="2" type="ORF">QN277_000731</name>
</gene>
<dbReference type="PANTHER" id="PTHR11654">
    <property type="entry name" value="OLIGOPEPTIDE TRANSPORTER-RELATED"/>
    <property type="match status" value="1"/>
</dbReference>
<evidence type="ECO:0000313" key="3">
    <source>
        <dbReference type="Proteomes" id="UP001293593"/>
    </source>
</evidence>
<keyword evidence="1" id="KW-0812">Transmembrane</keyword>
<reference evidence="2" key="1">
    <citation type="submission" date="2023-10" db="EMBL/GenBank/DDBJ databases">
        <title>Chromosome-level genome of the transformable northern wattle, Acacia crassicarpa.</title>
        <authorList>
            <person name="Massaro I."/>
            <person name="Sinha N.R."/>
            <person name="Poethig S."/>
            <person name="Leichty A.R."/>
        </authorList>
    </citation>
    <scope>NUCLEOTIDE SEQUENCE</scope>
    <source>
        <strain evidence="2">Acra3RX</strain>
        <tissue evidence="2">Leaf</tissue>
    </source>
</reference>
<organism evidence="2 3">
    <name type="scientific">Acacia crassicarpa</name>
    <name type="common">northern wattle</name>
    <dbReference type="NCBI Taxonomy" id="499986"/>
    <lineage>
        <taxon>Eukaryota</taxon>
        <taxon>Viridiplantae</taxon>
        <taxon>Streptophyta</taxon>
        <taxon>Embryophyta</taxon>
        <taxon>Tracheophyta</taxon>
        <taxon>Spermatophyta</taxon>
        <taxon>Magnoliopsida</taxon>
        <taxon>eudicotyledons</taxon>
        <taxon>Gunneridae</taxon>
        <taxon>Pentapetalae</taxon>
        <taxon>rosids</taxon>
        <taxon>fabids</taxon>
        <taxon>Fabales</taxon>
        <taxon>Fabaceae</taxon>
        <taxon>Caesalpinioideae</taxon>
        <taxon>mimosoid clade</taxon>
        <taxon>Acacieae</taxon>
        <taxon>Acacia</taxon>
    </lineage>
</organism>
<comment type="caution">
    <text evidence="2">The sequence shown here is derived from an EMBL/GenBank/DDBJ whole genome shotgun (WGS) entry which is preliminary data.</text>
</comment>
<feature type="transmembrane region" description="Helical" evidence="1">
    <location>
        <begin position="6"/>
        <end position="30"/>
    </location>
</feature>
<dbReference type="Proteomes" id="UP001293593">
    <property type="component" value="Unassembled WGS sequence"/>
</dbReference>
<feature type="transmembrane region" description="Helical" evidence="1">
    <location>
        <begin position="51"/>
        <end position="75"/>
    </location>
</feature>
<proteinExistence type="predicted"/>
<dbReference type="EMBL" id="JAWXYG010000001">
    <property type="protein sequence ID" value="KAK4283820.1"/>
    <property type="molecule type" value="Genomic_DNA"/>
</dbReference>
<keyword evidence="3" id="KW-1185">Reference proteome</keyword>
<evidence type="ECO:0000313" key="2">
    <source>
        <dbReference type="EMBL" id="KAK4283820.1"/>
    </source>
</evidence>
<name>A0AAE1THI3_9FABA</name>
<evidence type="ECO:0000256" key="1">
    <source>
        <dbReference type="SAM" id="Phobius"/>
    </source>
</evidence>
<keyword evidence="1" id="KW-0472">Membrane</keyword>
<protein>
    <submittedName>
        <fullName evidence="2">Uncharacterized protein</fullName>
    </submittedName>
</protein>
<dbReference type="AlphaFoldDB" id="A0AAE1THI3"/>
<keyword evidence="1" id="KW-1133">Transmembrane helix</keyword>
<dbReference type="Gene3D" id="1.20.1250.20">
    <property type="entry name" value="MFS general substrate transporter like domains"/>
    <property type="match status" value="1"/>
</dbReference>
<sequence>MSSIAIGFFGVGFGVGNLLAGVLVTIVKQVTQRGGRQSWLTRNPNIGHYDYYYWLLAILNGVNLLYFFLCCWAYGSTQDIQTWDDNGEVDKKVKSTEDVEDK</sequence>
<accession>A0AAE1THI3</accession>
<dbReference type="InterPro" id="IPR036259">
    <property type="entry name" value="MFS_trans_sf"/>
</dbReference>